<evidence type="ECO:0000313" key="4">
    <source>
        <dbReference type="Proteomes" id="UP000322726"/>
    </source>
</evidence>
<dbReference type="GO" id="GO:0035591">
    <property type="term" value="F:signaling adaptor activity"/>
    <property type="evidence" value="ECO:0007669"/>
    <property type="project" value="TreeGrafter"/>
</dbReference>
<evidence type="ECO:0000256" key="2">
    <source>
        <dbReference type="ARBA" id="ARBA00022737"/>
    </source>
</evidence>
<dbReference type="Proteomes" id="UP000322726">
    <property type="component" value="Chromosome"/>
</dbReference>
<keyword evidence="4" id="KW-1185">Reference proteome</keyword>
<dbReference type="PANTHER" id="PTHR47566:SF1">
    <property type="entry name" value="PROTEIN NUD1"/>
    <property type="match status" value="1"/>
</dbReference>
<dbReference type="InterPro" id="IPR052574">
    <property type="entry name" value="CDIRP"/>
</dbReference>
<dbReference type="KEGG" id="apai:APAC_1200"/>
<evidence type="ECO:0000313" key="3">
    <source>
        <dbReference type="EMBL" id="QEP34321.1"/>
    </source>
</evidence>
<dbReference type="EMBL" id="CP035928">
    <property type="protein sequence ID" value="QEP34321.1"/>
    <property type="molecule type" value="Genomic_DNA"/>
</dbReference>
<dbReference type="PANTHER" id="PTHR47566">
    <property type="match status" value="1"/>
</dbReference>
<organism evidence="3 4">
    <name type="scientific">Malaciobacter pacificus</name>
    <dbReference type="NCBI Taxonomy" id="1080223"/>
    <lineage>
        <taxon>Bacteria</taxon>
        <taxon>Pseudomonadati</taxon>
        <taxon>Campylobacterota</taxon>
        <taxon>Epsilonproteobacteria</taxon>
        <taxon>Campylobacterales</taxon>
        <taxon>Arcobacteraceae</taxon>
        <taxon>Malaciobacter</taxon>
    </lineage>
</organism>
<keyword evidence="2" id="KW-0677">Repeat</keyword>
<dbReference type="Gene3D" id="3.80.10.10">
    <property type="entry name" value="Ribonuclease Inhibitor"/>
    <property type="match status" value="1"/>
</dbReference>
<reference evidence="3 4" key="3">
    <citation type="submission" date="2019-09" db="EMBL/GenBank/DDBJ databases">
        <title>Taxonomic note: a critical rebuttal of the proposed division of the genus Arcobacter into six genera, emended descriptions of Arcobacter anaerophilus and the genus Arcobacter, and an assessment of genus-level boundaries for Epsilonproteobacteria using in silico genomic comparator tools.</title>
        <authorList>
            <person name="On S.L.W."/>
            <person name="Miller W.G."/>
            <person name="Biggs P."/>
            <person name="Cornelius A."/>
            <person name="Vandamme P."/>
        </authorList>
    </citation>
    <scope>NUCLEOTIDE SEQUENCE [LARGE SCALE GENOMIC DNA]</scope>
    <source>
        <strain evidence="3 4">LMG 26638</strain>
    </source>
</reference>
<reference evidence="4" key="2">
    <citation type="submission" date="2019-09" db="EMBL/GenBank/DDBJ databases">
        <title>Complete genome sequencing of four Arcobacter species reveals a diverse suite of mobile elements.</title>
        <authorList>
            <person name="On S.L.W."/>
            <person name="Miller W.G."/>
            <person name="Biggs P."/>
            <person name="Cornelius A."/>
            <person name="Vandamme P."/>
        </authorList>
    </citation>
    <scope>NUCLEOTIDE SEQUENCE [LARGE SCALE GENOMIC DNA]</scope>
    <source>
        <strain evidence="4">LMG 26638</strain>
    </source>
</reference>
<dbReference type="InterPro" id="IPR032675">
    <property type="entry name" value="LRR_dom_sf"/>
</dbReference>
<reference evidence="3 4" key="1">
    <citation type="submission" date="2019-09" db="EMBL/GenBank/DDBJ databases">
        <title>Complete genome sequencing of four Arcobacter species reveals a diverse suite of mobile elements.</title>
        <authorList>
            <person name="Miller W.G."/>
            <person name="Yee E."/>
            <person name="Bono J.L."/>
        </authorList>
    </citation>
    <scope>NUCLEOTIDE SEQUENCE [LARGE SCALE GENOMIC DNA]</scope>
    <source>
        <strain evidence="3 4">LMG 26638</strain>
    </source>
</reference>
<sequence>MNSIEIEEWLERHNINNFLIDEKLQVTVHGNVNLHSKLNEKKLPIKFKLVDGYFDISDNQLVSLEGSPEIITRDFNCSKNNLESLFDGPKEVGDFDCSYNKLKNLSYAPKDVKGYFNCSNNDITSLKGSPRTIKGYFNCSHNKISSLKGGPKYIELYFDCSFNLLDKLTGGPNSVGRDYICNGNTLFDLDGVADEIGWDLLTEVRMNHVDSVFTEDTGVYKYKGSDAVSHIYKSIVALTNVDDISRWLVKHEIKEFSILKDNSVDVHQDVRLKDKLVNLVKLPLKFNEVDGDFDISDNQLTSLEGCPKKVTGSFLAFKNEISSLKGAPKEVGGSFIVLQNNIGSLKFSPSMVKEDYICSHNPLKELDGLNVVLGHVFTGVYLPKVKNQKYVYNGVATYKYPGDFVMKYLEKKYVTLTDEEEAFEKTRNNIEKVITQMLNNGSITVDKVTDSLLNNLKKYRLDNLRERVLLIKYPTNIKKDNSLTEDEIKDNIFDVDL</sequence>
<proteinExistence type="predicted"/>
<keyword evidence="1" id="KW-0433">Leucine-rich repeat</keyword>
<dbReference type="RefSeq" id="WP_228255960.1">
    <property type="nucleotide sequence ID" value="NZ_BMEF01000039.1"/>
</dbReference>
<gene>
    <name evidence="3" type="ORF">APAC_1200</name>
</gene>
<accession>A0A5C2H5S3</accession>
<name>A0A5C2H5S3_9BACT</name>
<evidence type="ECO:0000256" key="1">
    <source>
        <dbReference type="ARBA" id="ARBA00022614"/>
    </source>
</evidence>
<protein>
    <submittedName>
        <fullName evidence="3">Uncharacterized protein</fullName>
    </submittedName>
</protein>
<dbReference type="AlphaFoldDB" id="A0A5C2H5S3"/>